<dbReference type="Gene3D" id="3.30.300.20">
    <property type="match status" value="2"/>
</dbReference>
<dbReference type="GO" id="GO:0003700">
    <property type="term" value="F:DNA-binding transcription factor activity"/>
    <property type="evidence" value="ECO:0007669"/>
    <property type="project" value="InterPro"/>
</dbReference>
<keyword evidence="2 7" id="KW-0963">Cytoplasm</keyword>
<feature type="domain" description="TRAM" evidence="10">
    <location>
        <begin position="148"/>
        <end position="216"/>
    </location>
</feature>
<keyword evidence="3 7" id="KW-0889">Transcription antitermination</keyword>
<evidence type="ECO:0000256" key="2">
    <source>
        <dbReference type="ARBA" id="ARBA00022490"/>
    </source>
</evidence>
<dbReference type="InterPro" id="IPR025249">
    <property type="entry name" value="TF_NusA_KH_1st"/>
</dbReference>
<dbReference type="GO" id="GO:0005829">
    <property type="term" value="C:cytosol"/>
    <property type="evidence" value="ECO:0007669"/>
    <property type="project" value="TreeGrafter"/>
</dbReference>
<dbReference type="InterPro" id="IPR002792">
    <property type="entry name" value="TRAM_dom"/>
</dbReference>
<feature type="compositionally biased region" description="Basic and acidic residues" evidence="8">
    <location>
        <begin position="489"/>
        <end position="516"/>
    </location>
</feature>
<comment type="subcellular location">
    <subcellularLocation>
        <location evidence="7">Cytoplasm</location>
    </subcellularLocation>
</comment>
<dbReference type="Pfam" id="PF00575">
    <property type="entry name" value="S1"/>
    <property type="match status" value="1"/>
</dbReference>
<feature type="domain" description="S1 motif" evidence="9">
    <location>
        <begin position="152"/>
        <end position="219"/>
    </location>
</feature>
<dbReference type="SMART" id="SM00316">
    <property type="entry name" value="S1"/>
    <property type="match status" value="1"/>
</dbReference>
<evidence type="ECO:0000256" key="3">
    <source>
        <dbReference type="ARBA" id="ARBA00022814"/>
    </source>
</evidence>
<keyword evidence="12" id="KW-1185">Reference proteome</keyword>
<evidence type="ECO:0000256" key="6">
    <source>
        <dbReference type="ARBA" id="ARBA00023163"/>
    </source>
</evidence>
<reference evidence="11 12" key="1">
    <citation type="submission" date="2018-11" db="EMBL/GenBank/DDBJ databases">
        <title>Genome sequence of Mycoplasma struthionis sp. nov.</title>
        <authorList>
            <person name="Spergser J."/>
        </authorList>
    </citation>
    <scope>NUCLEOTIDE SEQUENCE [LARGE SCALE GENOMIC DNA]</scope>
    <source>
        <strain evidence="11 12">237IA</strain>
    </source>
</reference>
<sequence>MTENGSSSKAKEIFVAIYNLAQIKKLDQSVVLNFLEQAIRKLICEQYDDEADLEFIFNEEENFFKIINHNKTVIPDPKTDDEKDDLSRCIEVPLSEAKKINKNAEVNDSISEEIDFELFNKRDYSKILNVFGQYIRELEKQSTFLKYQEKIGDVEKAKIISIERSGILLQLQDGSTAYMPPSSINQRLTKIWKPGDNIDVYIEEVKPDSKNAQVIVSSVDSKLLNRLFEKEIPEIEQGLVEIVKIARIPGERSKVAIKKTDLAPEGLEEVGAIMGNGSERIDAISHQLKGEKIDVILYSDDIKDFIINAISPAKVIDIIQEKSEDSSHQAFTVIVPNSQHTLAIGKKGQNVSLVSELVKARLNILSQKQADEQSIQYNFSNGNITLEQIQILEEGKKLQSNFKKKNIVSSKPSFSTFENSFNIDEFDEDLAELRKKAQETNDVFSKNVYSSNPLELDDELENALSQMSNDLEQEEDQDTDPYSESISELAEKEKVVEEDYEKITSTKMKDFKRDDDLSAGLEDLDLSDLEDEDW</sequence>
<dbReference type="PROSITE" id="PS50084">
    <property type="entry name" value="KH_TYPE_1"/>
    <property type="match status" value="1"/>
</dbReference>
<evidence type="ECO:0000256" key="4">
    <source>
        <dbReference type="ARBA" id="ARBA00022884"/>
    </source>
</evidence>
<evidence type="ECO:0000313" key="12">
    <source>
        <dbReference type="Proteomes" id="UP000275883"/>
    </source>
</evidence>
<dbReference type="GO" id="GO:0006353">
    <property type="term" value="P:DNA-templated transcription termination"/>
    <property type="evidence" value="ECO:0007669"/>
    <property type="project" value="UniProtKB-UniRule"/>
</dbReference>
<dbReference type="PANTHER" id="PTHR22648">
    <property type="entry name" value="TRANSCRIPTION TERMINATION FACTOR NUSA"/>
    <property type="match status" value="1"/>
</dbReference>
<dbReference type="SUPFAM" id="SSF50249">
    <property type="entry name" value="Nucleic acid-binding proteins"/>
    <property type="match status" value="1"/>
</dbReference>
<dbReference type="Pfam" id="PF13184">
    <property type="entry name" value="KH_NusA_1st"/>
    <property type="match status" value="1"/>
</dbReference>
<keyword evidence="5 7" id="KW-0805">Transcription regulation</keyword>
<gene>
    <name evidence="7 11" type="primary">nusA</name>
    <name evidence="11" type="ORF">EGN60_00290</name>
</gene>
<dbReference type="InterPro" id="IPR030842">
    <property type="entry name" value="TF_NusA_bacterial"/>
</dbReference>
<dbReference type="HAMAP" id="MF_00945_B">
    <property type="entry name" value="NusA_B"/>
    <property type="match status" value="1"/>
</dbReference>
<dbReference type="Gene3D" id="3.30.1480.10">
    <property type="entry name" value="NusA, N-terminal domain"/>
    <property type="match status" value="1"/>
</dbReference>
<evidence type="ECO:0000313" key="11">
    <source>
        <dbReference type="EMBL" id="AZG68421.1"/>
    </source>
</evidence>
<dbReference type="SUPFAM" id="SSF54814">
    <property type="entry name" value="Prokaryotic type KH domain (KH-domain type II)"/>
    <property type="match status" value="2"/>
</dbReference>
<dbReference type="Proteomes" id="UP000275883">
    <property type="component" value="Chromosome"/>
</dbReference>
<accession>A0A3G8LFZ2</accession>
<dbReference type="Gene3D" id="2.40.50.140">
    <property type="entry name" value="Nucleic acid-binding proteins"/>
    <property type="match status" value="1"/>
</dbReference>
<dbReference type="GO" id="GO:0031564">
    <property type="term" value="P:transcription antitermination"/>
    <property type="evidence" value="ECO:0007669"/>
    <property type="project" value="UniProtKB-UniRule"/>
</dbReference>
<organism evidence="11 12">
    <name type="scientific">Mycoplasma struthionis</name>
    <dbReference type="NCBI Taxonomy" id="538220"/>
    <lineage>
        <taxon>Bacteria</taxon>
        <taxon>Bacillati</taxon>
        <taxon>Mycoplasmatota</taxon>
        <taxon>Mollicutes</taxon>
        <taxon>Mycoplasmataceae</taxon>
        <taxon>Mycoplasma</taxon>
    </lineage>
</organism>
<evidence type="ECO:0000256" key="7">
    <source>
        <dbReference type="HAMAP-Rule" id="MF_00945"/>
    </source>
</evidence>
<comment type="function">
    <text evidence="7">Participates in both transcription termination and antitermination.</text>
</comment>
<dbReference type="PROSITE" id="PS50126">
    <property type="entry name" value="S1"/>
    <property type="match status" value="1"/>
</dbReference>
<dbReference type="InterPro" id="IPR010213">
    <property type="entry name" value="TF_NusA"/>
</dbReference>
<dbReference type="EMBL" id="CP034044">
    <property type="protein sequence ID" value="AZG68421.1"/>
    <property type="molecule type" value="Genomic_DNA"/>
</dbReference>
<dbReference type="InterPro" id="IPR013735">
    <property type="entry name" value="TF_NusA_N"/>
</dbReference>
<evidence type="ECO:0000256" key="5">
    <source>
        <dbReference type="ARBA" id="ARBA00023015"/>
    </source>
</evidence>
<dbReference type="Pfam" id="PF26594">
    <property type="entry name" value="KH_NusA_2nd"/>
    <property type="match status" value="1"/>
</dbReference>
<dbReference type="OrthoDB" id="9807233at2"/>
<evidence type="ECO:0000259" key="10">
    <source>
        <dbReference type="PROSITE" id="PS50926"/>
    </source>
</evidence>
<feature type="compositionally biased region" description="Acidic residues" evidence="8">
    <location>
        <begin position="522"/>
        <end position="534"/>
    </location>
</feature>
<comment type="subunit">
    <text evidence="7">Monomer. Binds directly to the core enzyme of the DNA-dependent RNA polymerase and to nascent RNA.</text>
</comment>
<comment type="similarity">
    <text evidence="7">Belongs to the NusA family.</text>
</comment>
<dbReference type="InterPro" id="IPR015946">
    <property type="entry name" value="KH_dom-like_a/b"/>
</dbReference>
<dbReference type="InterPro" id="IPR058582">
    <property type="entry name" value="KH_NusA_2nd"/>
</dbReference>
<keyword evidence="1 7" id="KW-0806">Transcription termination</keyword>
<dbReference type="PROSITE" id="PS50926">
    <property type="entry name" value="TRAM"/>
    <property type="match status" value="1"/>
</dbReference>
<name>A0A3G8LFZ2_9MOLU</name>
<dbReference type="InterPro" id="IPR009019">
    <property type="entry name" value="KH_sf_prok-type"/>
</dbReference>
<dbReference type="NCBIfam" id="TIGR01953">
    <property type="entry name" value="NusA"/>
    <property type="match status" value="1"/>
</dbReference>
<dbReference type="CDD" id="cd22529">
    <property type="entry name" value="KH-II_NusA_rpt2"/>
    <property type="match status" value="1"/>
</dbReference>
<feature type="region of interest" description="Disordered" evidence="8">
    <location>
        <begin position="470"/>
        <end position="534"/>
    </location>
</feature>
<dbReference type="Pfam" id="PF08529">
    <property type="entry name" value="NusA_N"/>
    <property type="match status" value="1"/>
</dbReference>
<dbReference type="SUPFAM" id="SSF69705">
    <property type="entry name" value="Transcription factor NusA, N-terminal domain"/>
    <property type="match status" value="1"/>
</dbReference>
<dbReference type="RefSeq" id="WP_124724116.1">
    <property type="nucleotide sequence ID" value="NZ_CP034044.1"/>
</dbReference>
<proteinExistence type="inferred from homology"/>
<dbReference type="InterPro" id="IPR003029">
    <property type="entry name" value="S1_domain"/>
</dbReference>
<dbReference type="GO" id="GO:0003723">
    <property type="term" value="F:RNA binding"/>
    <property type="evidence" value="ECO:0007669"/>
    <property type="project" value="UniProtKB-UniRule"/>
</dbReference>
<dbReference type="InterPro" id="IPR036555">
    <property type="entry name" value="NusA_N_sf"/>
</dbReference>
<evidence type="ECO:0000259" key="9">
    <source>
        <dbReference type="PROSITE" id="PS50126"/>
    </source>
</evidence>
<dbReference type="InterPro" id="IPR012340">
    <property type="entry name" value="NA-bd_OB-fold"/>
</dbReference>
<keyword evidence="6 7" id="KW-0804">Transcription</keyword>
<dbReference type="KEGG" id="mstr:EGN60_00290"/>
<feature type="compositionally biased region" description="Acidic residues" evidence="8">
    <location>
        <begin position="471"/>
        <end position="481"/>
    </location>
</feature>
<keyword evidence="4 7" id="KW-0694">RNA-binding</keyword>
<dbReference type="AlphaFoldDB" id="A0A3G8LFZ2"/>
<evidence type="ECO:0000256" key="1">
    <source>
        <dbReference type="ARBA" id="ARBA00022472"/>
    </source>
</evidence>
<protein>
    <recommendedName>
        <fullName evidence="7">Transcription termination/antitermination protein NusA</fullName>
    </recommendedName>
</protein>
<dbReference type="PANTHER" id="PTHR22648:SF0">
    <property type="entry name" value="TRANSCRIPTION TERMINATION_ANTITERMINATION PROTEIN NUSA"/>
    <property type="match status" value="1"/>
</dbReference>
<evidence type="ECO:0000256" key="8">
    <source>
        <dbReference type="SAM" id="MobiDB-lite"/>
    </source>
</evidence>